<dbReference type="InterPro" id="IPR046531">
    <property type="entry name" value="DUF6596"/>
</dbReference>
<name>A0ABW7TRH4_9NOCA</name>
<protein>
    <submittedName>
        <fullName evidence="3">RNA polymerase sigma factor</fullName>
    </submittedName>
</protein>
<evidence type="ECO:0000259" key="2">
    <source>
        <dbReference type="Pfam" id="PF20239"/>
    </source>
</evidence>
<evidence type="ECO:0000313" key="4">
    <source>
        <dbReference type="Proteomes" id="UP001611263"/>
    </source>
</evidence>
<evidence type="ECO:0000313" key="3">
    <source>
        <dbReference type="EMBL" id="MFI1462199.1"/>
    </source>
</evidence>
<dbReference type="InterPro" id="IPR013325">
    <property type="entry name" value="RNA_pol_sigma_r2"/>
</dbReference>
<reference evidence="3 4" key="1">
    <citation type="submission" date="2024-10" db="EMBL/GenBank/DDBJ databases">
        <title>The Natural Products Discovery Center: Release of the First 8490 Sequenced Strains for Exploring Actinobacteria Biosynthetic Diversity.</title>
        <authorList>
            <person name="Kalkreuter E."/>
            <person name="Kautsar S.A."/>
            <person name="Yang D."/>
            <person name="Bader C.D."/>
            <person name="Teijaro C.N."/>
            <person name="Fluegel L."/>
            <person name="Davis C.M."/>
            <person name="Simpson J.R."/>
            <person name="Lauterbach L."/>
            <person name="Steele A.D."/>
            <person name="Gui C."/>
            <person name="Meng S."/>
            <person name="Li G."/>
            <person name="Viehrig K."/>
            <person name="Ye F."/>
            <person name="Su P."/>
            <person name="Kiefer A.F."/>
            <person name="Nichols A."/>
            <person name="Cepeda A.J."/>
            <person name="Yan W."/>
            <person name="Fan B."/>
            <person name="Jiang Y."/>
            <person name="Adhikari A."/>
            <person name="Zheng C.-J."/>
            <person name="Schuster L."/>
            <person name="Cowan T.M."/>
            <person name="Smanski M.J."/>
            <person name="Chevrette M.G."/>
            <person name="De Carvalho L.P.S."/>
            <person name="Shen B."/>
        </authorList>
    </citation>
    <scope>NUCLEOTIDE SEQUENCE [LARGE SCALE GENOMIC DNA]</scope>
    <source>
        <strain evidence="3 4">NPDC020568</strain>
    </source>
</reference>
<proteinExistence type="predicted"/>
<dbReference type="Pfam" id="PF04542">
    <property type="entry name" value="Sigma70_r2"/>
    <property type="match status" value="1"/>
</dbReference>
<keyword evidence="4" id="KW-1185">Reference proteome</keyword>
<evidence type="ECO:0000259" key="1">
    <source>
        <dbReference type="Pfam" id="PF04542"/>
    </source>
</evidence>
<dbReference type="PANTHER" id="PTHR47756:SF2">
    <property type="entry name" value="BLL6612 PROTEIN"/>
    <property type="match status" value="1"/>
</dbReference>
<dbReference type="Pfam" id="PF20239">
    <property type="entry name" value="DUF6596"/>
    <property type="match status" value="1"/>
</dbReference>
<organism evidence="3 4">
    <name type="scientific">Nocardia carnea</name>
    <dbReference type="NCBI Taxonomy" id="37328"/>
    <lineage>
        <taxon>Bacteria</taxon>
        <taxon>Bacillati</taxon>
        <taxon>Actinomycetota</taxon>
        <taxon>Actinomycetes</taxon>
        <taxon>Mycobacteriales</taxon>
        <taxon>Nocardiaceae</taxon>
        <taxon>Nocardia</taxon>
    </lineage>
</organism>
<dbReference type="InterPro" id="IPR013324">
    <property type="entry name" value="RNA_pol_sigma_r3/r4-like"/>
</dbReference>
<dbReference type="GeneID" id="93508918"/>
<feature type="domain" description="DUF6596" evidence="2">
    <location>
        <begin position="184"/>
        <end position="282"/>
    </location>
</feature>
<gene>
    <name evidence="3" type="ORF">ACH4WX_15910</name>
</gene>
<accession>A0ABW7TRH4</accession>
<dbReference type="RefSeq" id="WP_081595988.1">
    <property type="nucleotide sequence ID" value="NZ_JBIRUQ010000003.1"/>
</dbReference>
<dbReference type="SUPFAM" id="SSF88946">
    <property type="entry name" value="Sigma2 domain of RNA polymerase sigma factors"/>
    <property type="match status" value="1"/>
</dbReference>
<dbReference type="Gene3D" id="1.10.1740.10">
    <property type="match status" value="1"/>
</dbReference>
<dbReference type="EMBL" id="JBIRUQ010000003">
    <property type="protein sequence ID" value="MFI1462199.1"/>
    <property type="molecule type" value="Genomic_DNA"/>
</dbReference>
<comment type="caution">
    <text evidence="3">The sequence shown here is derived from an EMBL/GenBank/DDBJ whole genome shotgun (WGS) entry which is preliminary data.</text>
</comment>
<sequence length="406" mass="43801">MDGVNRTEAMVRAADAARTSYGRLLALLAARCGDVTMAEDALADAFERAVRHWPVEGVPANPDAWLLTVARNRIRDVVTGAPARRTVALDPALHDPGLLDRIDPDALEDRRLELMFVCAHPAIDPATRTPLMLNTLLGCTAEQIGRAFTVPTATMAARLTRAKKRIRQARIPFRIPERAELPARVDAVLETVYGAFAIDWHTTGRERNDSLTGEALHLAEVLTQVLPDDPEAHGLAALIDLCTARADARTDALGNYIPLERQDRGRWDAELVARGHAHLRHAYSFATLGRYQLEAAIQAAEGSGADPAVLLDAHRALHSFAPTLGSATSLAAATARVHGPAAGLAILDAEIGDPRFQPAWAVRAHLCGLLGHSGQAYAAYTKAIDLSHDTAERRFLTQARDALSGE</sequence>
<dbReference type="Proteomes" id="UP001611263">
    <property type="component" value="Unassembled WGS sequence"/>
</dbReference>
<dbReference type="InterPro" id="IPR007627">
    <property type="entry name" value="RNA_pol_sigma70_r2"/>
</dbReference>
<dbReference type="PANTHER" id="PTHR47756">
    <property type="entry name" value="BLL6612 PROTEIN-RELATED"/>
    <property type="match status" value="1"/>
</dbReference>
<feature type="domain" description="RNA polymerase sigma-70 region 2" evidence="1">
    <location>
        <begin position="21"/>
        <end position="77"/>
    </location>
</feature>
<dbReference type="SUPFAM" id="SSF88659">
    <property type="entry name" value="Sigma3 and sigma4 domains of RNA polymerase sigma factors"/>
    <property type="match status" value="1"/>
</dbReference>